<keyword evidence="1" id="KW-1133">Transmembrane helix</keyword>
<reference evidence="2" key="1">
    <citation type="submission" date="2020-07" db="EMBL/GenBank/DDBJ databases">
        <title>Vallitalea pronyensis genome.</title>
        <authorList>
            <person name="Postec A."/>
        </authorList>
    </citation>
    <scope>NUCLEOTIDE SEQUENCE</scope>
    <source>
        <strain evidence="2">FatNI3</strain>
    </source>
</reference>
<dbReference type="KEGG" id="vpy:HZI73_10765"/>
<accession>A0A8J8MJ24</accession>
<organism evidence="2 3">
    <name type="scientific">Vallitalea pronyensis</name>
    <dbReference type="NCBI Taxonomy" id="1348613"/>
    <lineage>
        <taxon>Bacteria</taxon>
        <taxon>Bacillati</taxon>
        <taxon>Bacillota</taxon>
        <taxon>Clostridia</taxon>
        <taxon>Lachnospirales</taxon>
        <taxon>Vallitaleaceae</taxon>
        <taxon>Vallitalea</taxon>
    </lineage>
</organism>
<proteinExistence type="predicted"/>
<keyword evidence="3" id="KW-1185">Reference proteome</keyword>
<feature type="transmembrane region" description="Helical" evidence="1">
    <location>
        <begin position="7"/>
        <end position="28"/>
    </location>
</feature>
<keyword evidence="1" id="KW-0812">Transmembrane</keyword>
<feature type="transmembrane region" description="Helical" evidence="1">
    <location>
        <begin position="219"/>
        <end position="241"/>
    </location>
</feature>
<protein>
    <submittedName>
        <fullName evidence="2">Uncharacterized protein</fullName>
    </submittedName>
</protein>
<name>A0A8J8MJ24_9FIRM</name>
<evidence type="ECO:0000313" key="3">
    <source>
        <dbReference type="Proteomes" id="UP000683246"/>
    </source>
</evidence>
<dbReference type="EMBL" id="CP058649">
    <property type="protein sequence ID" value="QUI22742.1"/>
    <property type="molecule type" value="Genomic_DNA"/>
</dbReference>
<gene>
    <name evidence="2" type="ORF">HZI73_10765</name>
</gene>
<sequence length="247" mass="28346">MKRLMQILLCMFIFFTIVTVGLVSYNLYINVKLKNEFTQKEDTYPYAEAIEKGDIDFNKISNLFTDNVAMLGTNYQESIISPITVSYYENINDETPVYIIEEGDLIRFKIGDKTRSGLTYCGNESIPTNDLGWRIAKPFLADGKETINEFLYVKLDNLVDISCEWLKENPTAMNTLQRSMLEQGILPTKYNAGKYILLFIDRKLYSEGVFLSQDLFNPIFSATTLVSLLISAILLVLFLLIKYKFTS</sequence>
<dbReference type="RefSeq" id="WP_212698237.1">
    <property type="nucleotide sequence ID" value="NZ_CP058649.1"/>
</dbReference>
<evidence type="ECO:0000313" key="2">
    <source>
        <dbReference type="EMBL" id="QUI22742.1"/>
    </source>
</evidence>
<dbReference type="AlphaFoldDB" id="A0A8J8MJ24"/>
<evidence type="ECO:0000256" key="1">
    <source>
        <dbReference type="SAM" id="Phobius"/>
    </source>
</evidence>
<dbReference type="Proteomes" id="UP000683246">
    <property type="component" value="Chromosome"/>
</dbReference>
<keyword evidence="1" id="KW-0472">Membrane</keyword>